<evidence type="ECO:0000313" key="3">
    <source>
        <dbReference type="Proteomes" id="UP001296873"/>
    </source>
</evidence>
<proteinExistence type="predicted"/>
<gene>
    <name evidence="2" type="ORF">CKO28_25115</name>
</gene>
<dbReference type="Proteomes" id="UP001296873">
    <property type="component" value="Unassembled WGS sequence"/>
</dbReference>
<evidence type="ECO:0000313" key="2">
    <source>
        <dbReference type="EMBL" id="MBK1671285.1"/>
    </source>
</evidence>
<protein>
    <recommendedName>
        <fullName evidence="1">Transposase IS110-like N-terminal domain-containing protein</fullName>
    </recommendedName>
</protein>
<sequence>MDVLHKRCAGLDVHKDSVVACVRLADGAEVNRDVRTFATSTSALLDLSAWLAEYGCTHVALEATGVY</sequence>
<dbReference type="EMBL" id="NRRL01000167">
    <property type="protein sequence ID" value="MBK1671285.1"/>
    <property type="molecule type" value="Genomic_DNA"/>
</dbReference>
<keyword evidence="3" id="KW-1185">Reference proteome</keyword>
<organism evidence="2 3">
    <name type="scientific">Rhodovibrio sodomensis</name>
    <dbReference type="NCBI Taxonomy" id="1088"/>
    <lineage>
        <taxon>Bacteria</taxon>
        <taxon>Pseudomonadati</taxon>
        <taxon>Pseudomonadota</taxon>
        <taxon>Alphaproteobacteria</taxon>
        <taxon>Rhodospirillales</taxon>
        <taxon>Rhodovibrionaceae</taxon>
        <taxon>Rhodovibrio</taxon>
    </lineage>
</organism>
<name>A0ABS1DPM5_9PROT</name>
<feature type="domain" description="Transposase IS110-like N-terminal" evidence="1">
    <location>
        <begin position="9"/>
        <end position="67"/>
    </location>
</feature>
<evidence type="ECO:0000259" key="1">
    <source>
        <dbReference type="Pfam" id="PF01548"/>
    </source>
</evidence>
<dbReference type="InterPro" id="IPR002525">
    <property type="entry name" value="Transp_IS110-like_N"/>
</dbReference>
<comment type="caution">
    <text evidence="2">The sequence shown here is derived from an EMBL/GenBank/DDBJ whole genome shotgun (WGS) entry which is preliminary data.</text>
</comment>
<dbReference type="Pfam" id="PF01548">
    <property type="entry name" value="DEDD_Tnp_IS110"/>
    <property type="match status" value="1"/>
</dbReference>
<reference evidence="2 3" key="1">
    <citation type="journal article" date="2020" name="Microorganisms">
        <title>Osmotic Adaptation and Compatible Solute Biosynthesis of Phototrophic Bacteria as Revealed from Genome Analyses.</title>
        <authorList>
            <person name="Imhoff J.F."/>
            <person name="Rahn T."/>
            <person name="Kunzel S."/>
            <person name="Keller A."/>
            <person name="Neulinger S.C."/>
        </authorList>
    </citation>
    <scope>NUCLEOTIDE SEQUENCE [LARGE SCALE GENOMIC DNA]</scope>
    <source>
        <strain evidence="2 3">DSM 9895</strain>
    </source>
</reference>
<accession>A0ABS1DPM5</accession>